<dbReference type="AlphaFoldDB" id="A0A1B6NQX3"/>
<evidence type="ECO:0000313" key="1">
    <source>
        <dbReference type="EMBL" id="KTF05671.1"/>
    </source>
</evidence>
<protein>
    <submittedName>
        <fullName evidence="1">Uncharacterized protein</fullName>
    </submittedName>
</protein>
<accession>A0A1B6NQX3</accession>
<comment type="caution">
    <text evidence="1">The sequence shown here is derived from an EMBL/GenBank/DDBJ whole genome shotgun (WGS) entry which is preliminary data.</text>
</comment>
<dbReference type="EMBL" id="AYSL01001638">
    <property type="protein sequence ID" value="KTF05671.1"/>
    <property type="molecule type" value="Genomic_DNA"/>
</dbReference>
<sequence>MPAPSPTRDAFSVVVEGVMEALADQITDA</sequence>
<gene>
    <name evidence="1" type="ORF">MGSAQ_002834</name>
</gene>
<proteinExistence type="predicted"/>
<organism evidence="1">
    <name type="scientific">marine sediment metagenome</name>
    <dbReference type="NCBI Taxonomy" id="412755"/>
    <lineage>
        <taxon>unclassified sequences</taxon>
        <taxon>metagenomes</taxon>
        <taxon>ecological metagenomes</taxon>
    </lineage>
</organism>
<reference evidence="1" key="1">
    <citation type="submission" date="2013-11" db="EMBL/GenBank/DDBJ databases">
        <title>Microbial diversity, functional groups and degradation webs in Northern and Southern Mediterranean and Red Sea marine crude oil polluted sites.</title>
        <authorList>
            <person name="Daffonchio D."/>
            <person name="Mapelli F."/>
            <person name="Ferrer M."/>
            <person name="Richter M."/>
            <person name="Cherif A."/>
            <person name="Malkawi H.I."/>
            <person name="Yakimov M.M."/>
            <person name="Abdel-Fattah Y.R."/>
            <person name="Blaghen M."/>
            <person name="Golyshin P.N."/>
            <person name="Kalogerakis N."/>
            <person name="Boon N."/>
            <person name="Magagnini M."/>
            <person name="Fava F."/>
        </authorList>
    </citation>
    <scope>NUCLEOTIDE SEQUENCE</scope>
</reference>
<name>A0A1B6NQX3_9ZZZZ</name>
<feature type="non-terminal residue" evidence="1">
    <location>
        <position position="29"/>
    </location>
</feature>